<dbReference type="InterPro" id="IPR027417">
    <property type="entry name" value="P-loop_NTPase"/>
</dbReference>
<keyword evidence="4" id="KW-0547">Nucleotide-binding</keyword>
<dbReference type="PANTHER" id="PTHR42788:SF19">
    <property type="entry name" value="ALIPHATIC SULFONATES IMPORT ATP-BINDING PROTEIN SSUB 2"/>
    <property type="match status" value="1"/>
</dbReference>
<evidence type="ECO:0000259" key="7">
    <source>
        <dbReference type="PROSITE" id="PS50893"/>
    </source>
</evidence>
<evidence type="ECO:0000256" key="5">
    <source>
        <dbReference type="ARBA" id="ARBA00022840"/>
    </source>
</evidence>
<dbReference type="InterPro" id="IPR003593">
    <property type="entry name" value="AAA+_ATPase"/>
</dbReference>
<dbReference type="InterPro" id="IPR003439">
    <property type="entry name" value="ABC_transporter-like_ATP-bd"/>
</dbReference>
<dbReference type="Gene3D" id="3.40.50.300">
    <property type="entry name" value="P-loop containing nucleotide triphosphate hydrolases"/>
    <property type="match status" value="1"/>
</dbReference>
<accession>A0ABU1D4Q2</accession>
<proteinExistence type="inferred from homology"/>
<protein>
    <submittedName>
        <fullName evidence="8">ABC transporter ATP-binding protein</fullName>
    </submittedName>
</protein>
<feature type="region of interest" description="Disordered" evidence="6">
    <location>
        <begin position="258"/>
        <end position="278"/>
    </location>
</feature>
<dbReference type="SUPFAM" id="SSF52540">
    <property type="entry name" value="P-loop containing nucleoside triphosphate hydrolases"/>
    <property type="match status" value="1"/>
</dbReference>
<organism evidence="8 9">
    <name type="scientific">Yanghanlia caeni</name>
    <dbReference type="NCBI Taxonomy" id="3064283"/>
    <lineage>
        <taxon>Bacteria</taxon>
        <taxon>Pseudomonadati</taxon>
        <taxon>Pseudomonadota</taxon>
        <taxon>Betaproteobacteria</taxon>
        <taxon>Burkholderiales</taxon>
        <taxon>Alcaligenaceae</taxon>
        <taxon>Yanghanlia</taxon>
    </lineage>
</organism>
<dbReference type="PROSITE" id="PS00211">
    <property type="entry name" value="ABC_TRANSPORTER_1"/>
    <property type="match status" value="1"/>
</dbReference>
<keyword evidence="9" id="KW-1185">Reference proteome</keyword>
<dbReference type="InterPro" id="IPR050166">
    <property type="entry name" value="ABC_transporter_ATP-bind"/>
</dbReference>
<feature type="compositionally biased region" description="Low complexity" evidence="6">
    <location>
        <begin position="259"/>
        <end position="278"/>
    </location>
</feature>
<dbReference type="GO" id="GO:0005524">
    <property type="term" value="F:ATP binding"/>
    <property type="evidence" value="ECO:0007669"/>
    <property type="project" value="UniProtKB-KW"/>
</dbReference>
<dbReference type="SMART" id="SM00382">
    <property type="entry name" value="AAA"/>
    <property type="match status" value="1"/>
</dbReference>
<keyword evidence="3" id="KW-1003">Cell membrane</keyword>
<dbReference type="RefSeq" id="WP_165277818.1">
    <property type="nucleotide sequence ID" value="NZ_JAUZQE010000009.1"/>
</dbReference>
<dbReference type="PANTHER" id="PTHR42788">
    <property type="entry name" value="TAURINE IMPORT ATP-BINDING PROTEIN-RELATED"/>
    <property type="match status" value="1"/>
</dbReference>
<dbReference type="Pfam" id="PF00005">
    <property type="entry name" value="ABC_tran"/>
    <property type="match status" value="1"/>
</dbReference>
<evidence type="ECO:0000256" key="4">
    <source>
        <dbReference type="ARBA" id="ARBA00022741"/>
    </source>
</evidence>
<feature type="domain" description="ABC transporter" evidence="7">
    <location>
        <begin position="7"/>
        <end position="242"/>
    </location>
</feature>
<comment type="similarity">
    <text evidence="1">Belongs to the ABC transporter superfamily.</text>
</comment>
<dbReference type="CDD" id="cd03293">
    <property type="entry name" value="ABC_NrtD_SsuB_transporters"/>
    <property type="match status" value="1"/>
</dbReference>
<comment type="caution">
    <text evidence="8">The sequence shown here is derived from an EMBL/GenBank/DDBJ whole genome shotgun (WGS) entry which is preliminary data.</text>
</comment>
<dbReference type="Proteomes" id="UP001232156">
    <property type="component" value="Unassembled WGS sequence"/>
</dbReference>
<gene>
    <name evidence="8" type="ORF">Q8947_05405</name>
</gene>
<sequence>MTHPAILEADEIRLGYRRPDGTLHTVLQQFSLRLAPGEVIAVLGPSGVGKSSLLRVLAGLQDALHGRVRLRGEPLHGPHPRSSFVFQDPSLLPWLTLEENVGFGLDFKHQPDISRAEKQARVMAAIAEVGLQDALGRYPSELSGGMAQRAALARSLARQPEILLLDEPFSALDEITRGDMQALLQTIIARHGTAAVLVTHDIDEAMILADRIVLIGDSPGRQIGEWTLESLRPRDPLGPELSALRIEIMKLLRAHRRASAPGASDAAPAERLPADAAA</sequence>
<keyword evidence="2" id="KW-0813">Transport</keyword>
<dbReference type="InterPro" id="IPR017871">
    <property type="entry name" value="ABC_transporter-like_CS"/>
</dbReference>
<evidence type="ECO:0000256" key="2">
    <source>
        <dbReference type="ARBA" id="ARBA00022448"/>
    </source>
</evidence>
<reference evidence="8 9" key="1">
    <citation type="submission" date="2023-08" db="EMBL/GenBank/DDBJ databases">
        <title>Alcaligenaceae gen. nov., a novel taxon isolated from the sludge of Yixing Pesticide Factory.</title>
        <authorList>
            <person name="Ruan L."/>
        </authorList>
    </citation>
    <scope>NUCLEOTIDE SEQUENCE [LARGE SCALE GENOMIC DNA]</scope>
    <source>
        <strain evidence="8 9">LG-2</strain>
    </source>
</reference>
<dbReference type="EMBL" id="JAUZQE010000009">
    <property type="protein sequence ID" value="MDR4125419.1"/>
    <property type="molecule type" value="Genomic_DNA"/>
</dbReference>
<name>A0ABU1D4Q2_9BURK</name>
<evidence type="ECO:0000256" key="1">
    <source>
        <dbReference type="ARBA" id="ARBA00005417"/>
    </source>
</evidence>
<dbReference type="PROSITE" id="PS50893">
    <property type="entry name" value="ABC_TRANSPORTER_2"/>
    <property type="match status" value="1"/>
</dbReference>
<evidence type="ECO:0000313" key="9">
    <source>
        <dbReference type="Proteomes" id="UP001232156"/>
    </source>
</evidence>
<evidence type="ECO:0000313" key="8">
    <source>
        <dbReference type="EMBL" id="MDR4125419.1"/>
    </source>
</evidence>
<keyword evidence="3" id="KW-0472">Membrane</keyword>
<evidence type="ECO:0000256" key="6">
    <source>
        <dbReference type="SAM" id="MobiDB-lite"/>
    </source>
</evidence>
<evidence type="ECO:0000256" key="3">
    <source>
        <dbReference type="ARBA" id="ARBA00022475"/>
    </source>
</evidence>
<keyword evidence="5 8" id="KW-0067">ATP-binding</keyword>